<name>A0A195D152_9HYME</name>
<evidence type="ECO:0000256" key="1">
    <source>
        <dbReference type="SAM" id="Phobius"/>
    </source>
</evidence>
<evidence type="ECO:0000313" key="3">
    <source>
        <dbReference type="Proteomes" id="UP000078542"/>
    </source>
</evidence>
<keyword evidence="1" id="KW-0812">Transmembrane</keyword>
<dbReference type="Proteomes" id="UP000078542">
    <property type="component" value="Unassembled WGS sequence"/>
</dbReference>
<sequence>MGVCKRNAVGAGIVCTSFFAWQGWSCLTLLGIVIALVLFSYNYVIKPSEVTASRN</sequence>
<organism evidence="2 3">
    <name type="scientific">Cyphomyrmex costatus</name>
    <dbReference type="NCBI Taxonomy" id="456900"/>
    <lineage>
        <taxon>Eukaryota</taxon>
        <taxon>Metazoa</taxon>
        <taxon>Ecdysozoa</taxon>
        <taxon>Arthropoda</taxon>
        <taxon>Hexapoda</taxon>
        <taxon>Insecta</taxon>
        <taxon>Pterygota</taxon>
        <taxon>Neoptera</taxon>
        <taxon>Endopterygota</taxon>
        <taxon>Hymenoptera</taxon>
        <taxon>Apocrita</taxon>
        <taxon>Aculeata</taxon>
        <taxon>Formicoidea</taxon>
        <taxon>Formicidae</taxon>
        <taxon>Myrmicinae</taxon>
        <taxon>Cyphomyrmex</taxon>
    </lineage>
</organism>
<keyword evidence="1" id="KW-1133">Transmembrane helix</keyword>
<evidence type="ECO:0000313" key="2">
    <source>
        <dbReference type="EMBL" id="KYN06597.1"/>
    </source>
</evidence>
<feature type="transmembrane region" description="Helical" evidence="1">
    <location>
        <begin position="21"/>
        <end position="44"/>
    </location>
</feature>
<accession>A0A195D152</accession>
<keyword evidence="1" id="KW-0472">Membrane</keyword>
<dbReference type="AlphaFoldDB" id="A0A195D152"/>
<keyword evidence="3" id="KW-1185">Reference proteome</keyword>
<dbReference type="EMBL" id="KQ976986">
    <property type="protein sequence ID" value="KYN06597.1"/>
    <property type="molecule type" value="Genomic_DNA"/>
</dbReference>
<reference evidence="2 3" key="1">
    <citation type="submission" date="2016-03" db="EMBL/GenBank/DDBJ databases">
        <title>Cyphomyrmex costatus WGS genome.</title>
        <authorList>
            <person name="Nygaard S."/>
            <person name="Hu H."/>
            <person name="Boomsma J."/>
            <person name="Zhang G."/>
        </authorList>
    </citation>
    <scope>NUCLEOTIDE SEQUENCE [LARGE SCALE GENOMIC DNA]</scope>
    <source>
        <strain evidence="2">MS0001</strain>
        <tissue evidence="2">Whole body</tissue>
    </source>
</reference>
<protein>
    <submittedName>
        <fullName evidence="2">Uncharacterized protein</fullName>
    </submittedName>
</protein>
<proteinExistence type="predicted"/>
<gene>
    <name evidence="2" type="ORF">ALC62_02451</name>
</gene>